<feature type="transmembrane region" description="Helical" evidence="1">
    <location>
        <begin position="81"/>
        <end position="100"/>
    </location>
</feature>
<dbReference type="Proteomes" id="UP000015104">
    <property type="component" value="Unassembled WGS sequence"/>
</dbReference>
<feature type="transmembrane region" description="Helical" evidence="1">
    <location>
        <begin position="304"/>
        <end position="326"/>
    </location>
</feature>
<name>T1KQ68_TETUR</name>
<evidence type="ECO:0000313" key="3">
    <source>
        <dbReference type="Proteomes" id="UP000015104"/>
    </source>
</evidence>
<evidence type="ECO:0000256" key="1">
    <source>
        <dbReference type="SAM" id="Phobius"/>
    </source>
</evidence>
<reference evidence="3" key="1">
    <citation type="submission" date="2011-08" db="EMBL/GenBank/DDBJ databases">
        <authorList>
            <person name="Rombauts S."/>
        </authorList>
    </citation>
    <scope>NUCLEOTIDE SEQUENCE</scope>
    <source>
        <strain evidence="3">London</strain>
    </source>
</reference>
<dbReference type="EnsemblMetazoa" id="tetur17g03060.1">
    <property type="protein sequence ID" value="tetur17g03060.1"/>
    <property type="gene ID" value="tetur17g03060"/>
</dbReference>
<reference evidence="2" key="2">
    <citation type="submission" date="2015-06" db="UniProtKB">
        <authorList>
            <consortium name="EnsemblMetazoa"/>
        </authorList>
    </citation>
    <scope>IDENTIFICATION</scope>
</reference>
<dbReference type="EMBL" id="CAEY01000348">
    <property type="status" value="NOT_ANNOTATED_CDS"/>
    <property type="molecule type" value="Genomic_DNA"/>
</dbReference>
<feature type="transmembrane region" description="Helical" evidence="1">
    <location>
        <begin position="120"/>
        <end position="140"/>
    </location>
</feature>
<accession>T1KQ68</accession>
<sequence>MYSIHELKMKLFGQWRNYSLSSLKTESTNLVLGLPNHGLTSEETIKQLVKFEKFLIFFRASRFGFNQNVSHPPTKTDYLSLIMRAIGQINLIRLICLTIIDNEDYQMYLGDTAYKTKHRITINVFFIICFLIGVVVHEWVALYDKSGKNSVLTIYSDIINNGFDPVTLQMTPNQAVKFHRTIHTLITQLNRNFLFCCLFLAICYYFMLLSNPHFYQVKEFVFYSLIWSLVAMITTFTLSGKYISIFGHLILMQVYHLFRLQSVVELADSYRRLKYNDEDASNFINSTFECLNQSEKCAKLTGTLVLCVFTAIAFICDLFIFYGFIMRFHSPVFANSLGSIAALFSSLLIERLYTHIHKIYRNNVLTVCNQFKLLQLMERLSDPNIGIQLGLITTIGKYFFIKFMMEIGSSLMLFTLNFKRYF</sequence>
<dbReference type="HOGENOM" id="CLU_048807_0_0_1"/>
<keyword evidence="3" id="KW-1185">Reference proteome</keyword>
<evidence type="ECO:0008006" key="4">
    <source>
        <dbReference type="Google" id="ProtNLM"/>
    </source>
</evidence>
<feature type="transmembrane region" description="Helical" evidence="1">
    <location>
        <begin position="220"/>
        <end position="243"/>
    </location>
</feature>
<proteinExistence type="predicted"/>
<protein>
    <recommendedName>
        <fullName evidence="4">Gustatory receptor</fullName>
    </recommendedName>
</protein>
<feature type="transmembrane region" description="Helical" evidence="1">
    <location>
        <begin position="332"/>
        <end position="353"/>
    </location>
</feature>
<organism evidence="2 3">
    <name type="scientific">Tetranychus urticae</name>
    <name type="common">Two-spotted spider mite</name>
    <dbReference type="NCBI Taxonomy" id="32264"/>
    <lineage>
        <taxon>Eukaryota</taxon>
        <taxon>Metazoa</taxon>
        <taxon>Ecdysozoa</taxon>
        <taxon>Arthropoda</taxon>
        <taxon>Chelicerata</taxon>
        <taxon>Arachnida</taxon>
        <taxon>Acari</taxon>
        <taxon>Acariformes</taxon>
        <taxon>Trombidiformes</taxon>
        <taxon>Prostigmata</taxon>
        <taxon>Eleutherengona</taxon>
        <taxon>Raphignathae</taxon>
        <taxon>Tetranychoidea</taxon>
        <taxon>Tetranychidae</taxon>
        <taxon>Tetranychus</taxon>
    </lineage>
</organism>
<keyword evidence="1" id="KW-1133">Transmembrane helix</keyword>
<evidence type="ECO:0000313" key="2">
    <source>
        <dbReference type="EnsemblMetazoa" id="tetur17g03060.1"/>
    </source>
</evidence>
<keyword evidence="1" id="KW-0472">Membrane</keyword>
<feature type="transmembrane region" description="Helical" evidence="1">
    <location>
        <begin position="189"/>
        <end position="208"/>
    </location>
</feature>
<keyword evidence="1" id="KW-0812">Transmembrane</keyword>
<dbReference type="AlphaFoldDB" id="T1KQ68"/>